<gene>
    <name evidence="2" type="ORF">ENS59_06015</name>
</gene>
<dbReference type="EMBL" id="DSVL01000187">
    <property type="protein sequence ID" value="HFH29053.1"/>
    <property type="molecule type" value="Genomic_DNA"/>
</dbReference>
<feature type="domain" description="PD-(D/E)XK nuclease" evidence="1">
    <location>
        <begin position="11"/>
        <end position="165"/>
    </location>
</feature>
<dbReference type="GO" id="GO:0016301">
    <property type="term" value="F:kinase activity"/>
    <property type="evidence" value="ECO:0007669"/>
    <property type="project" value="UniProtKB-KW"/>
</dbReference>
<protein>
    <submittedName>
        <fullName evidence="2">4-diphosphocytidyl-2C-methyl-D-erythritol kinase</fullName>
    </submittedName>
</protein>
<evidence type="ECO:0000259" key="1">
    <source>
        <dbReference type="Pfam" id="PF20472"/>
    </source>
</evidence>
<dbReference type="Pfam" id="PF20472">
    <property type="entry name" value="PDDEXK_11"/>
    <property type="match status" value="1"/>
</dbReference>
<reference evidence="2" key="1">
    <citation type="journal article" date="2020" name="mSystems">
        <title>Genome- and Community-Level Interaction Insights into Carbon Utilization and Element Cycling Functions of Hydrothermarchaeota in Hydrothermal Sediment.</title>
        <authorList>
            <person name="Zhou Z."/>
            <person name="Liu Y."/>
            <person name="Xu W."/>
            <person name="Pan J."/>
            <person name="Luo Z.H."/>
            <person name="Li M."/>
        </authorList>
    </citation>
    <scope>NUCLEOTIDE SEQUENCE [LARGE SCALE GENOMIC DNA]</scope>
    <source>
        <strain evidence="2">SpSt-503</strain>
    </source>
</reference>
<proteinExistence type="predicted"/>
<comment type="caution">
    <text evidence="2">The sequence shown here is derived from an EMBL/GenBank/DDBJ whole genome shotgun (WGS) entry which is preliminary data.</text>
</comment>
<sequence>MPINREKGKYASNQGRILENQVKSILQQKGFKIVSFTEWKNKPDAYGKELLLTNVPFINIYEHKGKSEFLLKSEHYNLTIRIECKWQQSSGSVDEKFPYLYLNCIEAMEEDQIIIIVDGDGAREGAVNWLKKVCNEKKYCDASNNKKTITVFNFAEFMIWANKQFR</sequence>
<name>A0A7C3E8M2_9SPIR</name>
<evidence type="ECO:0000313" key="2">
    <source>
        <dbReference type="EMBL" id="HFH29053.1"/>
    </source>
</evidence>
<dbReference type="InterPro" id="IPR046821">
    <property type="entry name" value="PDDEXK_11"/>
</dbReference>
<accession>A0A7C3E8M2</accession>
<dbReference type="AlphaFoldDB" id="A0A7C3E8M2"/>
<keyword evidence="2" id="KW-0808">Transferase</keyword>
<organism evidence="2">
    <name type="scientific">Gracilinema caldarium</name>
    <dbReference type="NCBI Taxonomy" id="215591"/>
    <lineage>
        <taxon>Bacteria</taxon>
        <taxon>Pseudomonadati</taxon>
        <taxon>Spirochaetota</taxon>
        <taxon>Spirochaetia</taxon>
        <taxon>Spirochaetales</taxon>
        <taxon>Breznakiellaceae</taxon>
        <taxon>Gracilinema</taxon>
    </lineage>
</organism>
<keyword evidence="2" id="KW-0418">Kinase</keyword>